<dbReference type="AlphaFoldDB" id="A0A975ZLV8"/>
<protein>
    <submittedName>
        <fullName evidence="2">Uncharacterized protein</fullName>
    </submittedName>
</protein>
<accession>A0A975ZLV8</accession>
<proteinExistence type="predicted"/>
<name>A0A975ZLV8_9RHOB</name>
<evidence type="ECO:0000313" key="3">
    <source>
        <dbReference type="Proteomes" id="UP000182932"/>
    </source>
</evidence>
<evidence type="ECO:0000256" key="1">
    <source>
        <dbReference type="SAM" id="Phobius"/>
    </source>
</evidence>
<feature type="transmembrane region" description="Helical" evidence="1">
    <location>
        <begin position="61"/>
        <end position="81"/>
    </location>
</feature>
<dbReference type="GeneID" id="80816470"/>
<reference evidence="2 3" key="1">
    <citation type="submission" date="2016-10" db="EMBL/GenBank/DDBJ databases">
        <authorList>
            <person name="Varghese N."/>
            <person name="Submissions S."/>
        </authorList>
    </citation>
    <scope>NUCLEOTIDE SEQUENCE [LARGE SCALE GENOMIC DNA]</scope>
    <source>
        <strain evidence="2 3">FF3</strain>
    </source>
</reference>
<keyword evidence="1" id="KW-0472">Membrane</keyword>
<dbReference type="RefSeq" id="WP_139211147.1">
    <property type="nucleotide sequence ID" value="NZ_CATLQZ010000005.1"/>
</dbReference>
<keyword evidence="1" id="KW-0812">Transmembrane</keyword>
<gene>
    <name evidence="2" type="ORF">SAMN04487940_101193</name>
</gene>
<feature type="transmembrane region" description="Helical" evidence="1">
    <location>
        <begin position="93"/>
        <end position="110"/>
    </location>
</feature>
<keyword evidence="3" id="KW-1185">Reference proteome</keyword>
<keyword evidence="1" id="KW-1133">Transmembrane helix</keyword>
<dbReference type="Proteomes" id="UP000182932">
    <property type="component" value="Unassembled WGS sequence"/>
</dbReference>
<sequence>MSALGWIAIFLAVWLALSATTTGIALPDPMALLAAVLLLLVALLAVYRWRGEVDLLRMLRRGGMVLLPILLAALVPIVLVFSGDGLDVRLRQAALAGLIIVTGWLATFIFQEERRQRDRSEQELDLLMALRSEVFTIVEKLDKHPITRQAEEVERNIAMGGDDPTGAYFPFSASESPATVYDAVSGQLHVINAATLEPVLRFYAAFSELGTMVADTHRAEFPRLEARRRITLHKELTQQRRATLYWGLRALEDINLKIGVPNPEAIPRSGKNEDVTL</sequence>
<organism evidence="2 3">
    <name type="scientific">Marinovum algicola</name>
    <dbReference type="NCBI Taxonomy" id="42444"/>
    <lineage>
        <taxon>Bacteria</taxon>
        <taxon>Pseudomonadati</taxon>
        <taxon>Pseudomonadota</taxon>
        <taxon>Alphaproteobacteria</taxon>
        <taxon>Rhodobacterales</taxon>
        <taxon>Roseobacteraceae</taxon>
        <taxon>Marinovum</taxon>
    </lineage>
</organism>
<comment type="caution">
    <text evidence="2">The sequence shown here is derived from an EMBL/GenBank/DDBJ whole genome shotgun (WGS) entry which is preliminary data.</text>
</comment>
<evidence type="ECO:0000313" key="2">
    <source>
        <dbReference type="EMBL" id="SEI54944.1"/>
    </source>
</evidence>
<dbReference type="EMBL" id="FNYY01000001">
    <property type="protein sequence ID" value="SEI54944.1"/>
    <property type="molecule type" value="Genomic_DNA"/>
</dbReference>
<feature type="transmembrane region" description="Helical" evidence="1">
    <location>
        <begin position="29"/>
        <end position="49"/>
    </location>
</feature>